<organism evidence="2 3">
    <name type="scientific">Ceriporiopsis subvermispora (strain B)</name>
    <name type="common">White-rot fungus</name>
    <name type="synonym">Gelatoporia subvermispora</name>
    <dbReference type="NCBI Taxonomy" id="914234"/>
    <lineage>
        <taxon>Eukaryota</taxon>
        <taxon>Fungi</taxon>
        <taxon>Dikarya</taxon>
        <taxon>Basidiomycota</taxon>
        <taxon>Agaricomycotina</taxon>
        <taxon>Agaricomycetes</taxon>
        <taxon>Polyporales</taxon>
        <taxon>Gelatoporiaceae</taxon>
        <taxon>Gelatoporia</taxon>
    </lineage>
</organism>
<evidence type="ECO:0000313" key="3">
    <source>
        <dbReference type="Proteomes" id="UP000016930"/>
    </source>
</evidence>
<dbReference type="EMBL" id="KB445791">
    <property type="protein sequence ID" value="EMD41553.1"/>
    <property type="molecule type" value="Genomic_DNA"/>
</dbReference>
<feature type="chain" id="PRO_5004024029" evidence="1">
    <location>
        <begin position="21"/>
        <end position="107"/>
    </location>
</feature>
<protein>
    <submittedName>
        <fullName evidence="2">Uncharacterized protein</fullName>
    </submittedName>
</protein>
<proteinExistence type="predicted"/>
<evidence type="ECO:0000313" key="2">
    <source>
        <dbReference type="EMBL" id="EMD41553.1"/>
    </source>
</evidence>
<sequence length="107" mass="11936">MSLKWYSLLVLALFLGSASTAPIEERANGVARTWLDNATAVEVAARKDRGRDETRLKSATWDIPSYFLYSWLSPMSTYFMTLMNHDSAAPDQTIRPSAIFPLGFGSN</sequence>
<evidence type="ECO:0000256" key="1">
    <source>
        <dbReference type="SAM" id="SignalP"/>
    </source>
</evidence>
<dbReference type="AlphaFoldDB" id="M2QWQ8"/>
<keyword evidence="3" id="KW-1185">Reference proteome</keyword>
<dbReference type="HOGENOM" id="CLU_2209717_0_0_1"/>
<dbReference type="Proteomes" id="UP000016930">
    <property type="component" value="Unassembled WGS sequence"/>
</dbReference>
<feature type="signal peptide" evidence="1">
    <location>
        <begin position="1"/>
        <end position="20"/>
    </location>
</feature>
<keyword evidence="1" id="KW-0732">Signal</keyword>
<gene>
    <name evidence="2" type="ORF">CERSUDRAFT_90121</name>
</gene>
<accession>M2QWQ8</accession>
<name>M2QWQ8_CERS8</name>
<reference evidence="2 3" key="1">
    <citation type="journal article" date="2012" name="Proc. Natl. Acad. Sci. U.S.A.">
        <title>Comparative genomics of Ceriporiopsis subvermispora and Phanerochaete chrysosporium provide insight into selective ligninolysis.</title>
        <authorList>
            <person name="Fernandez-Fueyo E."/>
            <person name="Ruiz-Duenas F.J."/>
            <person name="Ferreira P."/>
            <person name="Floudas D."/>
            <person name="Hibbett D.S."/>
            <person name="Canessa P."/>
            <person name="Larrondo L.F."/>
            <person name="James T.Y."/>
            <person name="Seelenfreund D."/>
            <person name="Lobos S."/>
            <person name="Polanco R."/>
            <person name="Tello M."/>
            <person name="Honda Y."/>
            <person name="Watanabe T."/>
            <person name="Watanabe T."/>
            <person name="Ryu J.S."/>
            <person name="Kubicek C.P."/>
            <person name="Schmoll M."/>
            <person name="Gaskell J."/>
            <person name="Hammel K.E."/>
            <person name="St John F.J."/>
            <person name="Vanden Wymelenberg A."/>
            <person name="Sabat G."/>
            <person name="Splinter BonDurant S."/>
            <person name="Syed K."/>
            <person name="Yadav J.S."/>
            <person name="Doddapaneni H."/>
            <person name="Subramanian V."/>
            <person name="Lavin J.L."/>
            <person name="Oguiza J.A."/>
            <person name="Perez G."/>
            <person name="Pisabarro A.G."/>
            <person name="Ramirez L."/>
            <person name="Santoyo F."/>
            <person name="Master E."/>
            <person name="Coutinho P.M."/>
            <person name="Henrissat B."/>
            <person name="Lombard V."/>
            <person name="Magnuson J.K."/>
            <person name="Kuees U."/>
            <person name="Hori C."/>
            <person name="Igarashi K."/>
            <person name="Samejima M."/>
            <person name="Held B.W."/>
            <person name="Barry K.W."/>
            <person name="LaButti K.M."/>
            <person name="Lapidus A."/>
            <person name="Lindquist E.A."/>
            <person name="Lucas S.M."/>
            <person name="Riley R."/>
            <person name="Salamov A.A."/>
            <person name="Hoffmeister D."/>
            <person name="Schwenk D."/>
            <person name="Hadar Y."/>
            <person name="Yarden O."/>
            <person name="de Vries R.P."/>
            <person name="Wiebenga A."/>
            <person name="Stenlid J."/>
            <person name="Eastwood D."/>
            <person name="Grigoriev I.V."/>
            <person name="Berka R.M."/>
            <person name="Blanchette R.A."/>
            <person name="Kersten P."/>
            <person name="Martinez A.T."/>
            <person name="Vicuna R."/>
            <person name="Cullen D."/>
        </authorList>
    </citation>
    <scope>NUCLEOTIDE SEQUENCE [LARGE SCALE GENOMIC DNA]</scope>
    <source>
        <strain evidence="2 3">B</strain>
    </source>
</reference>